<dbReference type="OrthoDB" id="9799894at2"/>
<dbReference type="AlphaFoldDB" id="A0A0M7B876"/>
<keyword evidence="2" id="KW-1185">Reference proteome</keyword>
<sequence>MIRYSLKCAKGHAFDSWFQSADAFDTLAARGMVACVECGSTEVEKALMAPKVVPKGEVISRGDLQHPQTEMEAKLAAFRRKIEAEATYVGGRFATEARAIHASETPDRPIYGEANAAEVKGLLEDGIPIAPLPFLPKSKAN</sequence>
<dbReference type="PIRSF" id="PIRSF032131">
    <property type="entry name" value="UCP032131"/>
    <property type="match status" value="1"/>
</dbReference>
<dbReference type="EMBL" id="CYPR01000043">
    <property type="protein sequence ID" value="CUH25934.1"/>
    <property type="molecule type" value="Genomic_DNA"/>
</dbReference>
<dbReference type="STRING" id="313367.JSE7799_00716"/>
<organism evidence="1 2">
    <name type="scientific">Jannaschia seosinensis</name>
    <dbReference type="NCBI Taxonomy" id="313367"/>
    <lineage>
        <taxon>Bacteria</taxon>
        <taxon>Pseudomonadati</taxon>
        <taxon>Pseudomonadota</taxon>
        <taxon>Alphaproteobacteria</taxon>
        <taxon>Rhodobacterales</taxon>
        <taxon>Roseobacteraceae</taxon>
        <taxon>Jannaschia</taxon>
    </lineage>
</organism>
<reference evidence="1 2" key="1">
    <citation type="submission" date="2015-09" db="EMBL/GenBank/DDBJ databases">
        <authorList>
            <person name="Jackson K.R."/>
            <person name="Lunt B.L."/>
            <person name="Fisher J.N.B."/>
            <person name="Gardner A.V."/>
            <person name="Bailey M.E."/>
            <person name="Deus L.M."/>
            <person name="Earl A.S."/>
            <person name="Gibby P.D."/>
            <person name="Hartmann K.A."/>
            <person name="Liu J.E."/>
            <person name="Manci A.M."/>
            <person name="Nielsen D.A."/>
            <person name="Solomon M.B."/>
            <person name="Breakwell D.P."/>
            <person name="Burnett S.H."/>
            <person name="Grose J.H."/>
        </authorList>
    </citation>
    <scope>NUCLEOTIDE SEQUENCE [LARGE SCALE GENOMIC DNA]</scope>
    <source>
        <strain evidence="1 2">CECT 7799</strain>
    </source>
</reference>
<dbReference type="Proteomes" id="UP000049455">
    <property type="component" value="Unassembled WGS sequence"/>
</dbReference>
<evidence type="ECO:0000313" key="2">
    <source>
        <dbReference type="Proteomes" id="UP000049455"/>
    </source>
</evidence>
<dbReference type="RefSeq" id="WP_055662381.1">
    <property type="nucleotide sequence ID" value="NZ_CYPR01000043.1"/>
</dbReference>
<evidence type="ECO:0000313" key="1">
    <source>
        <dbReference type="EMBL" id="CUH25934.1"/>
    </source>
</evidence>
<dbReference type="Pfam" id="PF06676">
    <property type="entry name" value="DUF1178"/>
    <property type="match status" value="1"/>
</dbReference>
<protein>
    <recommendedName>
        <fullName evidence="3">DUF1178 family protein</fullName>
    </recommendedName>
</protein>
<dbReference type="InterPro" id="IPR009562">
    <property type="entry name" value="DUF1178"/>
</dbReference>
<evidence type="ECO:0008006" key="3">
    <source>
        <dbReference type="Google" id="ProtNLM"/>
    </source>
</evidence>
<accession>A0A0M7B876</accession>
<name>A0A0M7B876_9RHOB</name>
<gene>
    <name evidence="1" type="ORF">JSE7799_00716</name>
</gene>
<proteinExistence type="predicted"/>